<evidence type="ECO:0000313" key="1">
    <source>
        <dbReference type="EMBL" id="ROO87125.1"/>
    </source>
</evidence>
<evidence type="ECO:0000313" key="2">
    <source>
        <dbReference type="Proteomes" id="UP000272400"/>
    </source>
</evidence>
<dbReference type="AlphaFoldDB" id="A0A3N1D0R6"/>
<accession>A0A3N1D0R6</accession>
<protein>
    <recommendedName>
        <fullName evidence="3">ATP/GTP-binding protein</fullName>
    </recommendedName>
</protein>
<dbReference type="EMBL" id="RJKE01000001">
    <property type="protein sequence ID" value="ROO87125.1"/>
    <property type="molecule type" value="Genomic_DNA"/>
</dbReference>
<organism evidence="1 2">
    <name type="scientific">Actinocorallia herbida</name>
    <dbReference type="NCBI Taxonomy" id="58109"/>
    <lineage>
        <taxon>Bacteria</taxon>
        <taxon>Bacillati</taxon>
        <taxon>Actinomycetota</taxon>
        <taxon>Actinomycetes</taxon>
        <taxon>Streptosporangiales</taxon>
        <taxon>Thermomonosporaceae</taxon>
        <taxon>Actinocorallia</taxon>
    </lineage>
</organism>
<evidence type="ECO:0008006" key="3">
    <source>
        <dbReference type="Google" id="ProtNLM"/>
    </source>
</evidence>
<proteinExistence type="predicted"/>
<dbReference type="Proteomes" id="UP000272400">
    <property type="component" value="Unassembled WGS sequence"/>
</dbReference>
<name>A0A3N1D0R6_9ACTN</name>
<gene>
    <name evidence="1" type="ORF">EDD29_4716</name>
</gene>
<dbReference type="InterPro" id="IPR027417">
    <property type="entry name" value="P-loop_NTPase"/>
</dbReference>
<sequence length="884" mass="97562">MISLPRPDLNALFRTNNRALTPVDVFANRIEEWEAVRRSLAAVVAQRRAADFDVEDVQHPRHNVLALYGVGGIGKSTLSQRIAERLSGAPGPEHWTALDERFGRVLPVRIDLSHQAGAGFESVMLAVRLALAEIGRPLAAFDLALARYWEHRHPGEPLEDYLRSHTFLNRYDRGGNLREQMASTVGELAQLVGIPGAALAGRALHAAVRSLRERGRNARALSGCRRLPDILEAEPTEETLAYAAHLLAWDLAQIPAADSVTPVVLLDTFEDVGDRVHRDLERLIQRMVWLMPNVLFIVTGRNRLRWDDQGLEGQLDWVGPECWPNLVPGATADPRQYRVGYLSPQDGEDYLSRRLVVDERALIGEEIRRVLVRRSGGLPLYLDLAVMRFLDLHERTGNAPAVDEFDAEFPALLARIFRDLSDEERDVLRAVSLFDSFSVDLAAAAAGLDRDSAVLRLTDRPFVETAPGAVWPYHLHELVRTAVRSADTSSEDRWSERDWRRAAQRAFDALGAEFERGGREPSRRVLLGCLRQGLSLARDHDLDLGWLADAAYAYVQDFVWEPIESGSSTNLDAPATALAASLSAIAQRQRQHRSLTAERLREVLAAGTLPAGLRELPIYFLAECERDLGNLTVSLEGMRAVADGGGRLAPDAARGILHLTRRLGHFPEAIAAAEGLGAEGKKERTVGEILWTQGSIGPACASFAQARDLAVDRRQHGEAALCQAYLAFSAAFADRARAIEQIDRADHMLRGSQARFAELQVTNARLLADAGHGSDLLDRATEAATLASHNGLSSCVAYAKFALCFHAAVIGAPDLLRTGREWLGESVRGAEFAYLVELTYFMTGEQAPADLPRARWIDGTEATRARWTGLVLDRRREISGRRGE</sequence>
<reference evidence="1 2" key="1">
    <citation type="submission" date="2018-11" db="EMBL/GenBank/DDBJ databases">
        <title>Sequencing the genomes of 1000 actinobacteria strains.</title>
        <authorList>
            <person name="Klenk H.-P."/>
        </authorList>
    </citation>
    <scope>NUCLEOTIDE SEQUENCE [LARGE SCALE GENOMIC DNA]</scope>
    <source>
        <strain evidence="1 2">DSM 44254</strain>
    </source>
</reference>
<keyword evidence="2" id="KW-1185">Reference proteome</keyword>
<comment type="caution">
    <text evidence="1">The sequence shown here is derived from an EMBL/GenBank/DDBJ whole genome shotgun (WGS) entry which is preliminary data.</text>
</comment>
<dbReference type="SUPFAM" id="SSF52540">
    <property type="entry name" value="P-loop containing nucleoside triphosphate hydrolases"/>
    <property type="match status" value="1"/>
</dbReference>